<dbReference type="Gene3D" id="1.10.246.220">
    <property type="match status" value="1"/>
</dbReference>
<feature type="domain" description="HTH myb-type" evidence="4">
    <location>
        <begin position="276"/>
        <end position="335"/>
    </location>
</feature>
<protein>
    <submittedName>
        <fullName evidence="5">Uncharacterized protein</fullName>
    </submittedName>
</protein>
<dbReference type="InterPro" id="IPR001005">
    <property type="entry name" value="SANT/Myb"/>
</dbReference>
<feature type="region of interest" description="Disordered" evidence="2">
    <location>
        <begin position="445"/>
        <end position="544"/>
    </location>
</feature>
<feature type="compositionally biased region" description="Basic and acidic residues" evidence="2">
    <location>
        <begin position="142"/>
        <end position="153"/>
    </location>
</feature>
<dbReference type="PANTHER" id="PTHR46734">
    <property type="entry name" value="TELOMERIC REPEAT-BINDING FACTOR 1 TERF1"/>
    <property type="match status" value="1"/>
</dbReference>
<dbReference type="InterPro" id="IPR056302">
    <property type="entry name" value="CHD1-2/Hrp3_HTH"/>
</dbReference>
<dbReference type="InterPro" id="IPR017930">
    <property type="entry name" value="Myb_dom"/>
</dbReference>
<feature type="domain" description="Myb-like" evidence="3">
    <location>
        <begin position="276"/>
        <end position="331"/>
    </location>
</feature>
<dbReference type="Pfam" id="PF00249">
    <property type="entry name" value="Myb_DNA-binding"/>
    <property type="match status" value="1"/>
</dbReference>
<dbReference type="InterPro" id="IPR009057">
    <property type="entry name" value="Homeodomain-like_sf"/>
</dbReference>
<dbReference type="SUPFAM" id="SSF46689">
    <property type="entry name" value="Homeodomain-like"/>
    <property type="match status" value="2"/>
</dbReference>
<evidence type="ECO:0000259" key="4">
    <source>
        <dbReference type="PROSITE" id="PS51294"/>
    </source>
</evidence>
<dbReference type="Gene3D" id="1.10.10.60">
    <property type="entry name" value="Homeodomain-like"/>
    <property type="match status" value="1"/>
</dbReference>
<feature type="compositionally biased region" description="Polar residues" evidence="2">
    <location>
        <begin position="497"/>
        <end position="512"/>
    </location>
</feature>
<feature type="region of interest" description="Disordered" evidence="2">
    <location>
        <begin position="553"/>
        <end position="572"/>
    </location>
</feature>
<evidence type="ECO:0000256" key="2">
    <source>
        <dbReference type="SAM" id="MobiDB-lite"/>
    </source>
</evidence>
<dbReference type="AlphaFoldDB" id="A0AAN8EIQ4"/>
<dbReference type="PANTHER" id="PTHR46734:SF1">
    <property type="entry name" value="TELOMERIC REPEAT-BINDING FACTOR 1"/>
    <property type="match status" value="1"/>
</dbReference>
<accession>A0AAN8EIQ4</accession>
<dbReference type="PROSITE" id="PS51294">
    <property type="entry name" value="HTH_MYB"/>
    <property type="match status" value="2"/>
</dbReference>
<feature type="domain" description="HTH myb-type" evidence="4">
    <location>
        <begin position="372"/>
        <end position="430"/>
    </location>
</feature>
<dbReference type="EMBL" id="JAKLMC020000018">
    <property type="protein sequence ID" value="KAK5951762.1"/>
    <property type="molecule type" value="Genomic_DNA"/>
</dbReference>
<reference evidence="5 6" key="1">
    <citation type="submission" date="2022-12" db="EMBL/GenBank/DDBJ databases">
        <title>Genomic features and morphological characterization of a novel Knufia sp. strain isolated from spacecraft assembly facility.</title>
        <authorList>
            <person name="Teixeira M."/>
            <person name="Chander A.M."/>
            <person name="Stajich J.E."/>
            <person name="Venkateswaran K."/>
        </authorList>
    </citation>
    <scope>NUCLEOTIDE SEQUENCE [LARGE SCALE GENOMIC DNA]</scope>
    <source>
        <strain evidence="5 6">FJI-L2-BK-P2</strain>
    </source>
</reference>
<gene>
    <name evidence="5" type="ORF">OHC33_007054</name>
</gene>
<dbReference type="SMART" id="SM00717">
    <property type="entry name" value="SANT"/>
    <property type="match status" value="2"/>
</dbReference>
<feature type="region of interest" description="Disordered" evidence="2">
    <location>
        <begin position="333"/>
        <end position="385"/>
    </location>
</feature>
<feature type="compositionally biased region" description="Polar residues" evidence="2">
    <location>
        <begin position="349"/>
        <end position="371"/>
    </location>
</feature>
<keyword evidence="6" id="KW-1185">Reference proteome</keyword>
<dbReference type="CDD" id="cd11660">
    <property type="entry name" value="SANT_TRF"/>
    <property type="match status" value="2"/>
</dbReference>
<feature type="compositionally biased region" description="Polar residues" evidence="2">
    <location>
        <begin position="533"/>
        <end position="544"/>
    </location>
</feature>
<feature type="compositionally biased region" description="Low complexity" evidence="2">
    <location>
        <begin position="471"/>
        <end position="492"/>
    </location>
</feature>
<sequence length="572" mass="63180">MNGTLPGLLDDPNINTSLPTLNDVRIPPLRNPAPSRNGQAPLPLELIDRDYLNEYERPNFTFGNHDDDVRGRVAHFAPADPSSTTSRETKKPHLAISELVDAPSESDSAPVQLPSFVSLSVVEKSPTQKQLNLNDGFPNKRPRLEAEPDVSSHDVNRLLPRPIQKDDKHVRPLLPAMVTGLHEPPPSAALLPSMDPDARPALHRSSTSKMQVKDILHETQKTSNGRPPERMLNTPEVAAAELPKLAEIESAVTDTDTPSTTASATFTVQAPSKESKVRRTRRKWTQAETDDLLAGVKKHGFGKWKQILNDPAYTFVERTSIDLKDRFRVFSKDYPDAQPDVGNDDETQPDSTEAGTDTQINQASSTNTTLNRQRRKRHPWTKEEDQALLNGVQKYGFQWTDIHNDPDLGLNHRRATDLRDRIRNLYPDGYKHAEARPLRAEVKKAEKAGKKETPAGTLYAPAGHMDNVSFSSSTTSRATPTHAPAPAPTSTARNMPRRQTTSGRVPSIASLTRDTEEKEAPARPGAPRRSKTTIDASNAENSGITLPSLALDAADDTDGWDNTLPPFINWEP</sequence>
<dbReference type="Proteomes" id="UP001316803">
    <property type="component" value="Unassembled WGS sequence"/>
</dbReference>
<evidence type="ECO:0000313" key="6">
    <source>
        <dbReference type="Proteomes" id="UP001316803"/>
    </source>
</evidence>
<evidence type="ECO:0000313" key="5">
    <source>
        <dbReference type="EMBL" id="KAK5951762.1"/>
    </source>
</evidence>
<dbReference type="InterPro" id="IPR052450">
    <property type="entry name" value="TRBD-Containing_Protein"/>
</dbReference>
<evidence type="ECO:0000259" key="3">
    <source>
        <dbReference type="PROSITE" id="PS50090"/>
    </source>
</evidence>
<evidence type="ECO:0000256" key="1">
    <source>
        <dbReference type="ARBA" id="ARBA00023242"/>
    </source>
</evidence>
<feature type="region of interest" description="Disordered" evidence="2">
    <location>
        <begin position="130"/>
        <end position="153"/>
    </location>
</feature>
<feature type="region of interest" description="Disordered" evidence="2">
    <location>
        <begin position="1"/>
        <end position="20"/>
    </location>
</feature>
<dbReference type="Pfam" id="PF23588">
    <property type="entry name" value="HTH_CHD1_Hrp3"/>
    <property type="match status" value="1"/>
</dbReference>
<proteinExistence type="predicted"/>
<keyword evidence="1" id="KW-0539">Nucleus</keyword>
<organism evidence="5 6">
    <name type="scientific">Knufia fluminis</name>
    <dbReference type="NCBI Taxonomy" id="191047"/>
    <lineage>
        <taxon>Eukaryota</taxon>
        <taxon>Fungi</taxon>
        <taxon>Dikarya</taxon>
        <taxon>Ascomycota</taxon>
        <taxon>Pezizomycotina</taxon>
        <taxon>Eurotiomycetes</taxon>
        <taxon>Chaetothyriomycetidae</taxon>
        <taxon>Chaetothyriales</taxon>
        <taxon>Trichomeriaceae</taxon>
        <taxon>Knufia</taxon>
    </lineage>
</organism>
<dbReference type="PROSITE" id="PS50090">
    <property type="entry name" value="MYB_LIKE"/>
    <property type="match status" value="2"/>
</dbReference>
<feature type="domain" description="Myb-like" evidence="3">
    <location>
        <begin position="372"/>
        <end position="426"/>
    </location>
</feature>
<comment type="caution">
    <text evidence="5">The sequence shown here is derived from an EMBL/GenBank/DDBJ whole genome shotgun (WGS) entry which is preliminary data.</text>
</comment>
<name>A0AAN8EIQ4_9EURO</name>